<name>A0ABS0VS15_PSEVE</name>
<evidence type="ECO:0000313" key="2">
    <source>
        <dbReference type="Proteomes" id="UP000614123"/>
    </source>
</evidence>
<comment type="caution">
    <text evidence="1">The sequence shown here is derived from an EMBL/GenBank/DDBJ whole genome shotgun (WGS) entry which is preliminary data.</text>
</comment>
<dbReference type="Proteomes" id="UP000614123">
    <property type="component" value="Unassembled WGS sequence"/>
</dbReference>
<dbReference type="RefSeq" id="WP_198718084.1">
    <property type="nucleotide sequence ID" value="NZ_JAEILD010000178.1"/>
</dbReference>
<protein>
    <submittedName>
        <fullName evidence="1">DUF4054 domain-containing protein</fullName>
    </submittedName>
</protein>
<accession>A0ABS0VS15</accession>
<proteinExistence type="predicted"/>
<sequence>MQITPEIVASFRAVQLAFTDTTKWPDAVVQESLCEADCETGSSRWGAYEDDCHNLKRRGLYYFAAHWLSVTYPTGLAATDPTNIPSTARLNVAAKSIGDESVTYRVGAIQETENDWLSLTNYGVQFLRLRRRVGMGAKAV</sequence>
<dbReference type="InterPro" id="IPR025127">
    <property type="entry name" value="DUF4054"/>
</dbReference>
<gene>
    <name evidence="1" type="ORF">YA0849_28400</name>
</gene>
<dbReference type="Pfam" id="PF13262">
    <property type="entry name" value="DUF4054"/>
    <property type="match status" value="1"/>
</dbReference>
<evidence type="ECO:0000313" key="1">
    <source>
        <dbReference type="EMBL" id="MBI6652895.1"/>
    </source>
</evidence>
<reference evidence="1 2" key="1">
    <citation type="submission" date="2020-12" db="EMBL/GenBank/DDBJ databases">
        <title>Comparative genomic insights into the epidemiology and virulence of plant pathogenic Pseudomonads from Turkey.</title>
        <authorList>
            <person name="Dillon M."/>
            <person name="Ruiz-Bedoya T."/>
            <person name="Bendalovic-Torma C."/>
            <person name="Guttman K.M."/>
            <person name="Kwak H."/>
            <person name="Middleton M.A."/>
            <person name="Wang P.W."/>
            <person name="Horuz S."/>
            <person name="Aysan Y."/>
            <person name="Guttman D.S."/>
        </authorList>
    </citation>
    <scope>NUCLEOTIDE SEQUENCE [LARGE SCALE GENOMIC DNA]</scope>
    <source>
        <strain evidence="1 2">S4_EA_3a</strain>
    </source>
</reference>
<keyword evidence="2" id="KW-1185">Reference proteome</keyword>
<organism evidence="1 2">
    <name type="scientific">Pseudomonas veronii</name>
    <dbReference type="NCBI Taxonomy" id="76761"/>
    <lineage>
        <taxon>Bacteria</taxon>
        <taxon>Pseudomonadati</taxon>
        <taxon>Pseudomonadota</taxon>
        <taxon>Gammaproteobacteria</taxon>
        <taxon>Pseudomonadales</taxon>
        <taxon>Pseudomonadaceae</taxon>
        <taxon>Pseudomonas</taxon>
    </lineage>
</organism>
<dbReference type="EMBL" id="JAEILD010000178">
    <property type="protein sequence ID" value="MBI6652895.1"/>
    <property type="molecule type" value="Genomic_DNA"/>
</dbReference>